<dbReference type="GO" id="GO:0016779">
    <property type="term" value="F:nucleotidyltransferase activity"/>
    <property type="evidence" value="ECO:0007669"/>
    <property type="project" value="UniProtKB-KW"/>
</dbReference>
<evidence type="ECO:0000256" key="2">
    <source>
        <dbReference type="ARBA" id="ARBA00022695"/>
    </source>
</evidence>
<organism evidence="4 5">
    <name type="scientific">Candidatus Falkowbacteria bacterium RBG_13_39_14</name>
    <dbReference type="NCBI Taxonomy" id="1797985"/>
    <lineage>
        <taxon>Bacteria</taxon>
        <taxon>Candidatus Falkowiibacteriota</taxon>
    </lineage>
</organism>
<dbReference type="InterPro" id="IPR050385">
    <property type="entry name" value="Archaeal_FAD_synthase"/>
</dbReference>
<dbReference type="STRING" id="1797985.A2Y83_05370"/>
<dbReference type="NCBIfam" id="TIGR00125">
    <property type="entry name" value="cyt_tran_rel"/>
    <property type="match status" value="1"/>
</dbReference>
<feature type="domain" description="Cytidyltransferase-like" evidence="3">
    <location>
        <begin position="11"/>
        <end position="35"/>
    </location>
</feature>
<dbReference type="Pfam" id="PF01467">
    <property type="entry name" value="CTP_transf_like"/>
    <property type="match status" value="1"/>
</dbReference>
<dbReference type="PANTHER" id="PTHR43793">
    <property type="entry name" value="FAD SYNTHASE"/>
    <property type="match status" value="1"/>
</dbReference>
<evidence type="ECO:0000313" key="4">
    <source>
        <dbReference type="EMBL" id="OGF20367.1"/>
    </source>
</evidence>
<gene>
    <name evidence="4" type="ORF">A2Y83_05370</name>
</gene>
<keyword evidence="2" id="KW-0548">Nucleotidyltransferase</keyword>
<evidence type="ECO:0000256" key="1">
    <source>
        <dbReference type="ARBA" id="ARBA00022679"/>
    </source>
</evidence>
<evidence type="ECO:0000313" key="5">
    <source>
        <dbReference type="Proteomes" id="UP000178323"/>
    </source>
</evidence>
<dbReference type="AlphaFoldDB" id="A0A1F5S0Z4"/>
<dbReference type="PANTHER" id="PTHR43793:SF1">
    <property type="entry name" value="FAD SYNTHASE"/>
    <property type="match status" value="1"/>
</dbReference>
<reference evidence="4 5" key="1">
    <citation type="journal article" date="2016" name="Nat. Commun.">
        <title>Thousands of microbial genomes shed light on interconnected biogeochemical processes in an aquifer system.</title>
        <authorList>
            <person name="Anantharaman K."/>
            <person name="Brown C.T."/>
            <person name="Hug L.A."/>
            <person name="Sharon I."/>
            <person name="Castelle C.J."/>
            <person name="Probst A.J."/>
            <person name="Thomas B.C."/>
            <person name="Singh A."/>
            <person name="Wilkins M.J."/>
            <person name="Karaoz U."/>
            <person name="Brodie E.L."/>
            <person name="Williams K.H."/>
            <person name="Hubbard S.S."/>
            <person name="Banfield J.F."/>
        </authorList>
    </citation>
    <scope>NUCLEOTIDE SEQUENCE [LARGE SCALE GENOMIC DNA]</scope>
</reference>
<dbReference type="SUPFAM" id="SSF52374">
    <property type="entry name" value="Nucleotidylyl transferase"/>
    <property type="match status" value="1"/>
</dbReference>
<dbReference type="Gene3D" id="3.40.50.620">
    <property type="entry name" value="HUPs"/>
    <property type="match status" value="1"/>
</dbReference>
<proteinExistence type="predicted"/>
<keyword evidence="1" id="KW-0808">Transferase</keyword>
<accession>A0A1F5S0Z4</accession>
<name>A0A1F5S0Z4_9BACT</name>
<dbReference type="InterPro" id="IPR004821">
    <property type="entry name" value="Cyt_trans-like"/>
</dbReference>
<evidence type="ECO:0000259" key="3">
    <source>
        <dbReference type="Pfam" id="PF01467"/>
    </source>
</evidence>
<sequence length="156" mass="17747">MQTSNLKTVIIFGTFDIFHKGHINFIEQARAYGDSICSPPLQGGVRGGIEKKLTKSYLIAVIARDKTVLKIKGALPRNNEKSRLNNLRDSGLVDKTILGSLRDKYAAIRQYKPDIICLGYDQNRFVDKLPLLYKEWPGEVIRLKPYKPHIYKSSLL</sequence>
<dbReference type="InterPro" id="IPR014729">
    <property type="entry name" value="Rossmann-like_a/b/a_fold"/>
</dbReference>
<protein>
    <recommendedName>
        <fullName evidence="3">Cytidyltransferase-like domain-containing protein</fullName>
    </recommendedName>
</protein>
<dbReference type="Proteomes" id="UP000178323">
    <property type="component" value="Unassembled WGS sequence"/>
</dbReference>
<comment type="caution">
    <text evidence="4">The sequence shown here is derived from an EMBL/GenBank/DDBJ whole genome shotgun (WGS) entry which is preliminary data.</text>
</comment>
<dbReference type="EMBL" id="MFFS01000092">
    <property type="protein sequence ID" value="OGF20367.1"/>
    <property type="molecule type" value="Genomic_DNA"/>
</dbReference>